<organism evidence="1 2">
    <name type="scientific">Pseudomonas fluvialis</name>
    <dbReference type="NCBI Taxonomy" id="1793966"/>
    <lineage>
        <taxon>Bacteria</taxon>
        <taxon>Pseudomonadati</taxon>
        <taxon>Pseudomonadota</taxon>
        <taxon>Gammaproteobacteria</taxon>
        <taxon>Pseudomonadales</taxon>
        <taxon>Pseudomonadaceae</taxon>
        <taxon>Pseudomonas</taxon>
    </lineage>
</organism>
<evidence type="ECO:0000313" key="2">
    <source>
        <dbReference type="Proteomes" id="UP000655550"/>
    </source>
</evidence>
<evidence type="ECO:0000313" key="1">
    <source>
        <dbReference type="EMBL" id="GGH88502.1"/>
    </source>
</evidence>
<sequence length="122" mass="14134">MNLSEELKDAFDQFVSSQISKDFLRSIVAKIDERDVDILVEAVSRLDDPSEYCQDDYDDKTVTGFFLYIDFISALLINLGEPATKLLSKYAGYKHPYIPWIIKYAEDSRFHNDIMAKFSDVF</sequence>
<reference evidence="2" key="1">
    <citation type="journal article" date="2019" name="Int. J. Syst. Evol. Microbiol.">
        <title>The Global Catalogue of Microorganisms (GCM) 10K type strain sequencing project: providing services to taxonomists for standard genome sequencing and annotation.</title>
        <authorList>
            <consortium name="The Broad Institute Genomics Platform"/>
            <consortium name="The Broad Institute Genome Sequencing Center for Infectious Disease"/>
            <person name="Wu L."/>
            <person name="Ma J."/>
        </authorList>
    </citation>
    <scope>NUCLEOTIDE SEQUENCE [LARGE SCALE GENOMIC DNA]</scope>
    <source>
        <strain evidence="2">CCM 8778</strain>
    </source>
</reference>
<protein>
    <recommendedName>
        <fullName evidence="3">Immunity protein 30 domain-containing protein</fullName>
    </recommendedName>
</protein>
<comment type="caution">
    <text evidence="1">The sequence shown here is derived from an EMBL/GenBank/DDBJ whole genome shotgun (WGS) entry which is preliminary data.</text>
</comment>
<dbReference type="EMBL" id="BMDE01000001">
    <property type="protein sequence ID" value="GGH88502.1"/>
    <property type="molecule type" value="Genomic_DNA"/>
</dbReference>
<accession>A0ABQ2A982</accession>
<proteinExistence type="predicted"/>
<dbReference type="RefSeq" id="WP_093987020.1">
    <property type="nucleotide sequence ID" value="NZ_BMDE01000001.1"/>
</dbReference>
<gene>
    <name evidence="1" type="ORF">GCM10007363_01360</name>
</gene>
<name>A0ABQ2A982_9PSED</name>
<dbReference type="Proteomes" id="UP000655550">
    <property type="component" value="Unassembled WGS sequence"/>
</dbReference>
<keyword evidence="2" id="KW-1185">Reference proteome</keyword>
<evidence type="ECO:0008006" key="3">
    <source>
        <dbReference type="Google" id="ProtNLM"/>
    </source>
</evidence>